<proteinExistence type="predicted"/>
<evidence type="ECO:0000313" key="2">
    <source>
        <dbReference type="Proteomes" id="UP000054928"/>
    </source>
</evidence>
<evidence type="ECO:0000313" key="1">
    <source>
        <dbReference type="EMBL" id="CEG43932.1"/>
    </source>
</evidence>
<sequence>MGSNDNKIVAQTFASSIAHESLIDAPTHDDKPNVVRHYMNTPKPRTFDIKAIYCVCGGHWCSLRLAATVRAAARQDGMVTNIEQGLAKPLLVMPWRICTD</sequence>
<dbReference type="EMBL" id="CCYD01000810">
    <property type="protein sequence ID" value="CEG43932.1"/>
    <property type="molecule type" value="Genomic_DNA"/>
</dbReference>
<keyword evidence="2" id="KW-1185">Reference proteome</keyword>
<dbReference type="Proteomes" id="UP000054928">
    <property type="component" value="Unassembled WGS sequence"/>
</dbReference>
<organism evidence="1 2">
    <name type="scientific">Plasmopara halstedii</name>
    <name type="common">Downy mildew of sunflower</name>
    <dbReference type="NCBI Taxonomy" id="4781"/>
    <lineage>
        <taxon>Eukaryota</taxon>
        <taxon>Sar</taxon>
        <taxon>Stramenopiles</taxon>
        <taxon>Oomycota</taxon>
        <taxon>Peronosporomycetes</taxon>
        <taxon>Peronosporales</taxon>
        <taxon>Peronosporaceae</taxon>
        <taxon>Plasmopara</taxon>
    </lineage>
</organism>
<dbReference type="GeneID" id="36409267"/>
<protein>
    <submittedName>
        <fullName evidence="1">Uncharacterized protein</fullName>
    </submittedName>
</protein>
<name>A0A0P1ARD3_PLAHL</name>
<accession>A0A0P1ARD3</accession>
<dbReference type="RefSeq" id="XP_024580301.1">
    <property type="nucleotide sequence ID" value="XM_024729977.1"/>
</dbReference>
<reference evidence="2" key="1">
    <citation type="submission" date="2014-09" db="EMBL/GenBank/DDBJ databases">
        <authorList>
            <person name="Sharma Rahul"/>
            <person name="Thines Marco"/>
        </authorList>
    </citation>
    <scope>NUCLEOTIDE SEQUENCE [LARGE SCALE GENOMIC DNA]</scope>
</reference>
<dbReference type="AlphaFoldDB" id="A0A0P1ARD3"/>